<organism evidence="2 3">
    <name type="scientific">Skeletonema marinoi</name>
    <dbReference type="NCBI Taxonomy" id="267567"/>
    <lineage>
        <taxon>Eukaryota</taxon>
        <taxon>Sar</taxon>
        <taxon>Stramenopiles</taxon>
        <taxon>Ochrophyta</taxon>
        <taxon>Bacillariophyta</taxon>
        <taxon>Coscinodiscophyceae</taxon>
        <taxon>Thalassiosirophycidae</taxon>
        <taxon>Thalassiosirales</taxon>
        <taxon>Skeletonemataceae</taxon>
        <taxon>Skeletonema</taxon>
        <taxon>Skeletonema marinoi-dohrnii complex</taxon>
    </lineage>
</organism>
<evidence type="ECO:0000256" key="1">
    <source>
        <dbReference type="SAM" id="MobiDB-lite"/>
    </source>
</evidence>
<accession>A0AAD9D8U0</accession>
<evidence type="ECO:0000313" key="3">
    <source>
        <dbReference type="Proteomes" id="UP001224775"/>
    </source>
</evidence>
<evidence type="ECO:0000313" key="2">
    <source>
        <dbReference type="EMBL" id="KAK1738327.1"/>
    </source>
</evidence>
<dbReference type="Proteomes" id="UP001224775">
    <property type="component" value="Unassembled WGS sequence"/>
</dbReference>
<feature type="region of interest" description="Disordered" evidence="1">
    <location>
        <begin position="378"/>
        <end position="401"/>
    </location>
</feature>
<proteinExistence type="predicted"/>
<comment type="caution">
    <text evidence="2">The sequence shown here is derived from an EMBL/GenBank/DDBJ whole genome shotgun (WGS) entry which is preliminary data.</text>
</comment>
<protein>
    <submittedName>
        <fullName evidence="2">Uncharacterized protein</fullName>
    </submittedName>
</protein>
<name>A0AAD9D8U0_9STRA</name>
<sequence length="550" mass="62534">MQDNNASATAAFEDLRDDTILEALSHFDLSELDTIRQASKSLGRVSNIRKEFIHSKLIKGASVEILGLASERGQQINGRLAVVTGPINNGRYPLKIQHLTGEIERVSLKAQNINPFLKPEQEAKEKSRLAFINYSNDAKVREGHGRLLDQVLMTLRYAVNVMNGFSFYEGEWESFMRLPRSHNAVMMSNTQVFSLYRVKPSSAGYKLSGDKAILDSTVQSLVDFEDNAIEYFGKMAAYEKDGRGGKLIIRNFVRAMESWDTERISGEFWIARICKSGTVVVQKKEGSKFGEPELGNVYLVKGIGSQVGEQVPKSQMPILTRTTFLPLYDMLVYDGLMIMDNRFPMTPNLKKKINAHVEKAIREESLIYCGESAKKGLWNEEPPMHGKSDSGQEKEDEEEAIPYEPTPSQLNLAEQIMTFAKVKKYEGRKEGQAVLVVRKIDFSEEENPNHVVGMNWMYPHQNYGGYDMDYFYFREWPGYTLDELLPELLKKLKKMDEIPGLFWICEQSLVKPLKDTLNEAGDKLGLGSNERLIVEWYPPPSAEEEAYHSM</sequence>
<keyword evidence="3" id="KW-1185">Reference proteome</keyword>
<feature type="compositionally biased region" description="Basic and acidic residues" evidence="1">
    <location>
        <begin position="378"/>
        <end position="393"/>
    </location>
</feature>
<reference evidence="2" key="1">
    <citation type="submission" date="2023-06" db="EMBL/GenBank/DDBJ databases">
        <title>Survivors Of The Sea: Transcriptome response of Skeletonema marinoi to long-term dormancy.</title>
        <authorList>
            <person name="Pinder M.I.M."/>
            <person name="Kourtchenko O."/>
            <person name="Robertson E.K."/>
            <person name="Larsson T."/>
            <person name="Maumus F."/>
            <person name="Osuna-Cruz C.M."/>
            <person name="Vancaester E."/>
            <person name="Stenow R."/>
            <person name="Vandepoele K."/>
            <person name="Ploug H."/>
            <person name="Bruchert V."/>
            <person name="Godhe A."/>
            <person name="Topel M."/>
        </authorList>
    </citation>
    <scope>NUCLEOTIDE SEQUENCE</scope>
    <source>
        <strain evidence="2">R05AC</strain>
    </source>
</reference>
<dbReference type="EMBL" id="JATAAI010000021">
    <property type="protein sequence ID" value="KAK1738327.1"/>
    <property type="molecule type" value="Genomic_DNA"/>
</dbReference>
<dbReference type="AlphaFoldDB" id="A0AAD9D8U0"/>
<gene>
    <name evidence="2" type="ORF">QTG54_010996</name>
</gene>